<dbReference type="Proteomes" id="UP001336835">
    <property type="component" value="Unassembled WGS sequence"/>
</dbReference>
<dbReference type="RefSeq" id="WP_330107022.1">
    <property type="nucleotide sequence ID" value="NZ_JAZDQT010000001.1"/>
</dbReference>
<organism evidence="4 5">
    <name type="scientific">Pedobacter albus</name>
    <dbReference type="NCBI Taxonomy" id="3113905"/>
    <lineage>
        <taxon>Bacteria</taxon>
        <taxon>Pseudomonadati</taxon>
        <taxon>Bacteroidota</taxon>
        <taxon>Sphingobacteriia</taxon>
        <taxon>Sphingobacteriales</taxon>
        <taxon>Sphingobacteriaceae</taxon>
        <taxon>Pedobacter</taxon>
    </lineage>
</organism>
<dbReference type="InterPro" id="IPR013830">
    <property type="entry name" value="SGNH_hydro"/>
</dbReference>
<proteinExistence type="inferred from homology"/>
<name>A0ABU7I5C1_9SPHI</name>
<dbReference type="PANTHER" id="PTHR43695:SF1">
    <property type="entry name" value="RHAMNOGALACTURONAN ACETYLESTERASE"/>
    <property type="match status" value="1"/>
</dbReference>
<sequence length="258" mass="29097">MKIAIQFTLSILVVALLSLRPAKKPVHIYLIGDSTVADYTLDSGYMEKKYPLNGWGQVFQPFFRKDSLAKIKNFINADSVVVLDKARGGRSTRTFFEEGRWAEVLKSLQKGDVVMIQFGHNDAAVDKPERYVNISGYKEYLRLYVTQTREKGGIPVLITPVNRNYPWKDGKLSNVHGEYPNAVKAVAQELNVKLIDLTQLSIDAFTAKGQAYVSSKYFMNFDKGLYPGYPEGQKDNTHFQREGAVAVAQLVFNAMKKL</sequence>
<gene>
    <name evidence="4" type="ORF">VRU48_06035</name>
</gene>
<reference evidence="4 5" key="1">
    <citation type="submission" date="2024-01" db="EMBL/GenBank/DDBJ databases">
        <title>Pedobacter sp. nov., isolated from fresh soil.</title>
        <authorList>
            <person name="Le N.T.T."/>
        </authorList>
    </citation>
    <scope>NUCLEOTIDE SEQUENCE [LARGE SCALE GENOMIC DNA]</scope>
    <source>
        <strain evidence="4 5">KR3-3</strain>
    </source>
</reference>
<protein>
    <submittedName>
        <fullName evidence="4">Rhamnogalacturonan acetylesterase</fullName>
    </submittedName>
</protein>
<keyword evidence="5" id="KW-1185">Reference proteome</keyword>
<evidence type="ECO:0000313" key="5">
    <source>
        <dbReference type="Proteomes" id="UP001336835"/>
    </source>
</evidence>
<dbReference type="CDD" id="cd01821">
    <property type="entry name" value="Rhamnogalacturan_acetylesterase_like"/>
    <property type="match status" value="1"/>
</dbReference>
<evidence type="ECO:0000256" key="2">
    <source>
        <dbReference type="ARBA" id="ARBA00022801"/>
    </source>
</evidence>
<dbReference type="EMBL" id="JAZDQT010000001">
    <property type="protein sequence ID" value="MEE1944658.1"/>
    <property type="molecule type" value="Genomic_DNA"/>
</dbReference>
<feature type="domain" description="SGNH hydrolase-type esterase" evidence="3">
    <location>
        <begin position="30"/>
        <end position="205"/>
    </location>
</feature>
<comment type="similarity">
    <text evidence="1">Belongs to the 'GDSL' lipolytic enzyme family.</text>
</comment>
<evidence type="ECO:0000256" key="1">
    <source>
        <dbReference type="ARBA" id="ARBA00008668"/>
    </source>
</evidence>
<dbReference type="InterPro" id="IPR037459">
    <property type="entry name" value="RhgT-like"/>
</dbReference>
<dbReference type="InterPro" id="IPR036514">
    <property type="entry name" value="SGNH_hydro_sf"/>
</dbReference>
<dbReference type="PANTHER" id="PTHR43695">
    <property type="entry name" value="PUTATIVE (AFU_ORTHOLOGUE AFUA_2G17250)-RELATED"/>
    <property type="match status" value="1"/>
</dbReference>
<evidence type="ECO:0000313" key="4">
    <source>
        <dbReference type="EMBL" id="MEE1944658.1"/>
    </source>
</evidence>
<dbReference type="Gene3D" id="3.40.50.1110">
    <property type="entry name" value="SGNH hydrolase"/>
    <property type="match status" value="1"/>
</dbReference>
<accession>A0ABU7I5C1</accession>
<keyword evidence="2" id="KW-0378">Hydrolase</keyword>
<comment type="caution">
    <text evidence="4">The sequence shown here is derived from an EMBL/GenBank/DDBJ whole genome shotgun (WGS) entry which is preliminary data.</text>
</comment>
<dbReference type="SUPFAM" id="SSF52266">
    <property type="entry name" value="SGNH hydrolase"/>
    <property type="match status" value="1"/>
</dbReference>
<evidence type="ECO:0000259" key="3">
    <source>
        <dbReference type="Pfam" id="PF13472"/>
    </source>
</evidence>
<dbReference type="Pfam" id="PF13472">
    <property type="entry name" value="Lipase_GDSL_2"/>
    <property type="match status" value="1"/>
</dbReference>